<evidence type="ECO:0000256" key="1">
    <source>
        <dbReference type="SAM" id="MobiDB-lite"/>
    </source>
</evidence>
<dbReference type="Proteomes" id="UP000827549">
    <property type="component" value="Chromosome 4"/>
</dbReference>
<dbReference type="EMBL" id="CP086717">
    <property type="protein sequence ID" value="WOO82643.1"/>
    <property type="molecule type" value="Genomic_DNA"/>
</dbReference>
<reference evidence="3" key="1">
    <citation type="submission" date="2023-10" db="EMBL/GenBank/DDBJ databases">
        <authorList>
            <person name="Noh H."/>
        </authorList>
    </citation>
    <scope>NUCLEOTIDE SEQUENCE</scope>
    <source>
        <strain evidence="3">DUCC4014</strain>
    </source>
</reference>
<dbReference type="RefSeq" id="XP_062628675.1">
    <property type="nucleotide sequence ID" value="XM_062772691.1"/>
</dbReference>
<proteinExistence type="predicted"/>
<dbReference type="GeneID" id="87809352"/>
<keyword evidence="2" id="KW-0472">Membrane</keyword>
<feature type="transmembrane region" description="Helical" evidence="2">
    <location>
        <begin position="139"/>
        <end position="159"/>
    </location>
</feature>
<feature type="transmembrane region" description="Helical" evidence="2">
    <location>
        <begin position="413"/>
        <end position="436"/>
    </location>
</feature>
<gene>
    <name evidence="3" type="ORF">LOC62_04G006125</name>
</gene>
<feature type="transmembrane region" description="Helical" evidence="2">
    <location>
        <begin position="104"/>
        <end position="127"/>
    </location>
</feature>
<feature type="transmembrane region" description="Helical" evidence="2">
    <location>
        <begin position="332"/>
        <end position="354"/>
    </location>
</feature>
<sequence>MAHAATVITAAALSASPPTAFRRSSTPGPTGRAKRPLRVSYGATTTVPAVQVRGVSPDGANGLAGNGEAECDDDDENDDDLDDYELVEEGAPIINVTWRFISRLYLLVPFVTILFVALLVAIIVYGWPPSADERSHGQVYPHPIFWKAFLVGLFASFTVQSLRVPTWVGVSWLLLSNSWTIVLSTVVHAVLHEGIRLVSIPLTIPSPTSGFHSSYYLGLGWGVAEAAWGIVQGWEQLELYRDLLEEERWDEEAPLCDEPAEIANGNGNGNNGLATVPETEALLVADAEEQQYLEDEAELALRVEVLERMRARQELEDAFGLPFPNIPFPLHLLWRLDTLLLNLGLTLILSAYYFDSEPIYKHQTFASGGKDWEPAEPNSTPSPYLPLVWGLVTVLHIALSLVWKIVGSAGVGAVTWGGLIVALGTVFAGLGAWGGVV</sequence>
<feature type="compositionally biased region" description="Low complexity" evidence="1">
    <location>
        <begin position="59"/>
        <end position="68"/>
    </location>
</feature>
<organism evidence="3 4">
    <name type="scientific">Vanrija pseudolonga</name>
    <dbReference type="NCBI Taxonomy" id="143232"/>
    <lineage>
        <taxon>Eukaryota</taxon>
        <taxon>Fungi</taxon>
        <taxon>Dikarya</taxon>
        <taxon>Basidiomycota</taxon>
        <taxon>Agaricomycotina</taxon>
        <taxon>Tremellomycetes</taxon>
        <taxon>Trichosporonales</taxon>
        <taxon>Trichosporonaceae</taxon>
        <taxon>Vanrija</taxon>
    </lineage>
</organism>
<dbReference type="AlphaFoldDB" id="A0AAF0YFM0"/>
<evidence type="ECO:0000313" key="4">
    <source>
        <dbReference type="Proteomes" id="UP000827549"/>
    </source>
</evidence>
<feature type="transmembrane region" description="Helical" evidence="2">
    <location>
        <begin position="387"/>
        <end position="406"/>
    </location>
</feature>
<name>A0AAF0YFM0_9TREE</name>
<keyword evidence="2" id="KW-1133">Transmembrane helix</keyword>
<evidence type="ECO:0000313" key="3">
    <source>
        <dbReference type="EMBL" id="WOO82643.1"/>
    </source>
</evidence>
<accession>A0AAF0YFM0</accession>
<evidence type="ECO:0000256" key="2">
    <source>
        <dbReference type="SAM" id="Phobius"/>
    </source>
</evidence>
<keyword evidence="4" id="KW-1185">Reference proteome</keyword>
<keyword evidence="2" id="KW-0812">Transmembrane</keyword>
<feature type="region of interest" description="Disordered" evidence="1">
    <location>
        <begin position="55"/>
        <end position="78"/>
    </location>
</feature>
<feature type="compositionally biased region" description="Acidic residues" evidence="1">
    <location>
        <begin position="69"/>
        <end position="78"/>
    </location>
</feature>
<protein>
    <submittedName>
        <fullName evidence="3">Uncharacterized protein</fullName>
    </submittedName>
</protein>